<reference evidence="18" key="1">
    <citation type="submission" date="2017-02" db="EMBL/GenBank/DDBJ databases">
        <authorList>
            <person name="Varghese N."/>
            <person name="Submissions S."/>
        </authorList>
    </citation>
    <scope>NUCLEOTIDE SEQUENCE [LARGE SCALE GENOMIC DNA]</scope>
    <source>
        <strain evidence="18">DSM 16521</strain>
    </source>
</reference>
<name>A0A1T4N4T9_9FIRM</name>
<evidence type="ECO:0000259" key="16">
    <source>
        <dbReference type="PROSITE" id="PS50112"/>
    </source>
</evidence>
<keyword evidence="18" id="KW-1185">Reference proteome</keyword>
<dbReference type="Pfam" id="PF02518">
    <property type="entry name" value="HATPase_c"/>
    <property type="match status" value="1"/>
</dbReference>
<dbReference type="FunFam" id="3.30.450.20:FF:000018">
    <property type="entry name" value="Sensor histidine kinase DcuS"/>
    <property type="match status" value="1"/>
</dbReference>
<evidence type="ECO:0000256" key="10">
    <source>
        <dbReference type="ARBA" id="ARBA00022840"/>
    </source>
</evidence>
<dbReference type="GO" id="GO:0006355">
    <property type="term" value="P:regulation of DNA-templated transcription"/>
    <property type="evidence" value="ECO:0007669"/>
    <property type="project" value="InterPro"/>
</dbReference>
<dbReference type="InterPro" id="IPR035965">
    <property type="entry name" value="PAS-like_dom_sf"/>
</dbReference>
<dbReference type="SUPFAM" id="SSF55890">
    <property type="entry name" value="Sporulation response regulatory protein Spo0B"/>
    <property type="match status" value="1"/>
</dbReference>
<feature type="domain" description="Histidine kinase" evidence="15">
    <location>
        <begin position="311"/>
        <end position="527"/>
    </location>
</feature>
<dbReference type="InterPro" id="IPR033463">
    <property type="entry name" value="sCache_3"/>
</dbReference>
<dbReference type="Pfam" id="PF00989">
    <property type="entry name" value="PAS"/>
    <property type="match status" value="1"/>
</dbReference>
<dbReference type="InterPro" id="IPR036890">
    <property type="entry name" value="HATPase_C_sf"/>
</dbReference>
<dbReference type="InterPro" id="IPR000014">
    <property type="entry name" value="PAS"/>
</dbReference>
<feature type="transmembrane region" description="Helical" evidence="14">
    <location>
        <begin position="172"/>
        <end position="192"/>
    </location>
</feature>
<dbReference type="InterPro" id="IPR003594">
    <property type="entry name" value="HATPase_dom"/>
</dbReference>
<evidence type="ECO:0000256" key="13">
    <source>
        <dbReference type="ARBA" id="ARBA00023136"/>
    </source>
</evidence>
<dbReference type="GO" id="GO:0000155">
    <property type="term" value="F:phosphorelay sensor kinase activity"/>
    <property type="evidence" value="ECO:0007669"/>
    <property type="project" value="InterPro"/>
</dbReference>
<dbReference type="SUPFAM" id="SSF55785">
    <property type="entry name" value="PYP-like sensor domain (PAS domain)"/>
    <property type="match status" value="1"/>
</dbReference>
<feature type="domain" description="PAS" evidence="16">
    <location>
        <begin position="209"/>
        <end position="260"/>
    </location>
</feature>
<dbReference type="SUPFAM" id="SSF103190">
    <property type="entry name" value="Sensory domain-like"/>
    <property type="match status" value="1"/>
</dbReference>
<evidence type="ECO:0000313" key="17">
    <source>
        <dbReference type="EMBL" id="SJZ74370.1"/>
    </source>
</evidence>
<dbReference type="Pfam" id="PF14689">
    <property type="entry name" value="SPOB_a"/>
    <property type="match status" value="1"/>
</dbReference>
<keyword evidence="4" id="KW-1003">Cell membrane</keyword>
<comment type="subcellular location">
    <subcellularLocation>
        <location evidence="2">Cell membrane</location>
        <topology evidence="2">Multi-pass membrane protein</topology>
    </subcellularLocation>
</comment>
<keyword evidence="13 14" id="KW-0472">Membrane</keyword>
<evidence type="ECO:0000256" key="8">
    <source>
        <dbReference type="ARBA" id="ARBA00022741"/>
    </source>
</evidence>
<evidence type="ECO:0000256" key="9">
    <source>
        <dbReference type="ARBA" id="ARBA00022777"/>
    </source>
</evidence>
<dbReference type="AlphaFoldDB" id="A0A1T4N4T9"/>
<dbReference type="InterPro" id="IPR013767">
    <property type="entry name" value="PAS_fold"/>
</dbReference>
<dbReference type="CDD" id="cd00130">
    <property type="entry name" value="PAS"/>
    <property type="match status" value="1"/>
</dbReference>
<protein>
    <recommendedName>
        <fullName evidence="3">histidine kinase</fullName>
        <ecNumber evidence="3">2.7.13.3</ecNumber>
    </recommendedName>
</protein>
<organism evidence="17 18">
    <name type="scientific">Carboxydocella sporoproducens DSM 16521</name>
    <dbReference type="NCBI Taxonomy" id="1121270"/>
    <lineage>
        <taxon>Bacteria</taxon>
        <taxon>Bacillati</taxon>
        <taxon>Bacillota</taxon>
        <taxon>Clostridia</taxon>
        <taxon>Eubacteriales</taxon>
        <taxon>Clostridiales Family XVI. Incertae Sedis</taxon>
        <taxon>Carboxydocella</taxon>
    </lineage>
</organism>
<evidence type="ECO:0000256" key="1">
    <source>
        <dbReference type="ARBA" id="ARBA00000085"/>
    </source>
</evidence>
<proteinExistence type="predicted"/>
<keyword evidence="6" id="KW-0808">Transferase</keyword>
<evidence type="ECO:0000256" key="3">
    <source>
        <dbReference type="ARBA" id="ARBA00012438"/>
    </source>
</evidence>
<dbReference type="Gene3D" id="3.30.450.20">
    <property type="entry name" value="PAS domain"/>
    <property type="match status" value="2"/>
</dbReference>
<dbReference type="PROSITE" id="PS50109">
    <property type="entry name" value="HIS_KIN"/>
    <property type="match status" value="1"/>
</dbReference>
<dbReference type="PANTHER" id="PTHR44936:SF9">
    <property type="entry name" value="SENSOR PROTEIN CREC"/>
    <property type="match status" value="1"/>
</dbReference>
<evidence type="ECO:0000313" key="18">
    <source>
        <dbReference type="Proteomes" id="UP000189933"/>
    </source>
</evidence>
<keyword evidence="12" id="KW-0902">Two-component regulatory system</keyword>
<accession>A0A1T4N4T9</accession>
<dbReference type="InterPro" id="IPR039506">
    <property type="entry name" value="SPOB_a"/>
</dbReference>
<keyword evidence="7 14" id="KW-0812">Transmembrane</keyword>
<dbReference type="Pfam" id="PF17203">
    <property type="entry name" value="sCache_3_2"/>
    <property type="match status" value="1"/>
</dbReference>
<evidence type="ECO:0000259" key="15">
    <source>
        <dbReference type="PROSITE" id="PS50109"/>
    </source>
</evidence>
<dbReference type="OrthoDB" id="9792686at2"/>
<dbReference type="RefSeq" id="WP_078664906.1">
    <property type="nucleotide sequence ID" value="NZ_FUXM01000006.1"/>
</dbReference>
<dbReference type="SUPFAM" id="SSF55874">
    <property type="entry name" value="ATPase domain of HSP90 chaperone/DNA topoisomerase II/histidine kinase"/>
    <property type="match status" value="1"/>
</dbReference>
<dbReference type="InterPro" id="IPR005467">
    <property type="entry name" value="His_kinase_dom"/>
</dbReference>
<gene>
    <name evidence="17" type="ORF">SAMN02745885_00803</name>
</gene>
<dbReference type="NCBIfam" id="TIGR00229">
    <property type="entry name" value="sensory_box"/>
    <property type="match status" value="1"/>
</dbReference>
<dbReference type="Proteomes" id="UP000189933">
    <property type="component" value="Unassembled WGS sequence"/>
</dbReference>
<dbReference type="InterPro" id="IPR029151">
    <property type="entry name" value="Sensor-like_sf"/>
</dbReference>
<dbReference type="EMBL" id="FUXM01000006">
    <property type="protein sequence ID" value="SJZ74370.1"/>
    <property type="molecule type" value="Genomic_DNA"/>
</dbReference>
<evidence type="ECO:0000256" key="6">
    <source>
        <dbReference type="ARBA" id="ARBA00022679"/>
    </source>
</evidence>
<dbReference type="PRINTS" id="PR00344">
    <property type="entry name" value="BCTRLSENSOR"/>
</dbReference>
<comment type="catalytic activity">
    <reaction evidence="1">
        <text>ATP + protein L-histidine = ADP + protein N-phospho-L-histidine.</text>
        <dbReference type="EC" id="2.7.13.3"/>
    </reaction>
</comment>
<sequence>MTIRLRTKMTLLAFLIVMFSVTIVAVVVSWQSVQDFRSELGRRALAIGRTVAQSPLIQQNVGRPGAEKIIQPYVERIRLATNVDYIVVLDMNKKRLSHPVANRIGTIFAGGDEGPAFADNEYTSLAVGVNGEAVRAFVPIKDERGIAQVGVVVVGILTPSLGEVLLEWKSSIYLTMILALFAGAIGAFYLAAHVKQAIFGLEPEEIAALMEEREAILAAINEGIIAIDRENRITLINPAARQILGIAEEELLGRPINEVIPNTALPEVISTGSSQFNQELVFNRKIIVSNRLPIRWREKIIGAVAVFRDKSEVRRLAEELTGVKKFVEALRVQNHENLNKLHTIAGLIQLHRYQEALDYIFRITEQQQEITAFLTRQVKDPAIAGLLLGKMGRAKELNIRFELDRKSELKTLPANLTASDIVLIMGNLLENAMEAVLPCQQEKRWVKCGIKQDQKELILWVADGGPGLIDVDFDRYFQLGYSTKRPEGRGLGLYLIKQQAENAGGKIILRSRPQQGTLFLVKFSYEGVMDGATSARIAD</sequence>
<keyword evidence="9 17" id="KW-0418">Kinase</keyword>
<dbReference type="SMART" id="SM00387">
    <property type="entry name" value="HATPase_c"/>
    <property type="match status" value="1"/>
</dbReference>
<dbReference type="SMART" id="SM00091">
    <property type="entry name" value="PAS"/>
    <property type="match status" value="1"/>
</dbReference>
<keyword evidence="11 14" id="KW-1133">Transmembrane helix</keyword>
<dbReference type="GO" id="GO:0005524">
    <property type="term" value="F:ATP binding"/>
    <property type="evidence" value="ECO:0007669"/>
    <property type="project" value="UniProtKB-KW"/>
</dbReference>
<evidence type="ECO:0000256" key="12">
    <source>
        <dbReference type="ARBA" id="ARBA00023012"/>
    </source>
</evidence>
<dbReference type="InterPro" id="IPR016120">
    <property type="entry name" value="Sig_transdc_His_kin_SpoOB"/>
</dbReference>
<dbReference type="PROSITE" id="PS50112">
    <property type="entry name" value="PAS"/>
    <property type="match status" value="1"/>
</dbReference>
<evidence type="ECO:0000256" key="11">
    <source>
        <dbReference type="ARBA" id="ARBA00022989"/>
    </source>
</evidence>
<dbReference type="PANTHER" id="PTHR44936">
    <property type="entry name" value="SENSOR PROTEIN CREC"/>
    <property type="match status" value="1"/>
</dbReference>
<dbReference type="GO" id="GO:0005886">
    <property type="term" value="C:plasma membrane"/>
    <property type="evidence" value="ECO:0007669"/>
    <property type="project" value="UniProtKB-SubCell"/>
</dbReference>
<evidence type="ECO:0000256" key="5">
    <source>
        <dbReference type="ARBA" id="ARBA00022553"/>
    </source>
</evidence>
<dbReference type="Gene3D" id="3.30.565.10">
    <property type="entry name" value="Histidine kinase-like ATPase, C-terminal domain"/>
    <property type="match status" value="1"/>
</dbReference>
<keyword evidence="8" id="KW-0547">Nucleotide-binding</keyword>
<dbReference type="EC" id="2.7.13.3" evidence="3"/>
<feature type="transmembrane region" description="Helical" evidence="14">
    <location>
        <begin position="12"/>
        <end position="33"/>
    </location>
</feature>
<dbReference type="InterPro" id="IPR004358">
    <property type="entry name" value="Sig_transdc_His_kin-like_C"/>
</dbReference>
<evidence type="ECO:0000256" key="4">
    <source>
        <dbReference type="ARBA" id="ARBA00022475"/>
    </source>
</evidence>
<dbReference type="InterPro" id="IPR050980">
    <property type="entry name" value="2C_sensor_his_kinase"/>
</dbReference>
<dbReference type="Gene3D" id="1.10.287.130">
    <property type="match status" value="1"/>
</dbReference>
<feature type="transmembrane region" description="Helical" evidence="14">
    <location>
        <begin position="145"/>
        <end position="166"/>
    </location>
</feature>
<keyword evidence="10" id="KW-0067">ATP-binding</keyword>
<evidence type="ECO:0000256" key="7">
    <source>
        <dbReference type="ARBA" id="ARBA00022692"/>
    </source>
</evidence>
<keyword evidence="5" id="KW-0597">Phosphoprotein</keyword>
<evidence type="ECO:0000256" key="14">
    <source>
        <dbReference type="SAM" id="Phobius"/>
    </source>
</evidence>
<evidence type="ECO:0000256" key="2">
    <source>
        <dbReference type="ARBA" id="ARBA00004651"/>
    </source>
</evidence>